<proteinExistence type="predicted"/>
<organism evidence="2 3">
    <name type="scientific">Ensete ventricosum</name>
    <name type="common">Abyssinian banana</name>
    <name type="synonym">Musa ensete</name>
    <dbReference type="NCBI Taxonomy" id="4639"/>
    <lineage>
        <taxon>Eukaryota</taxon>
        <taxon>Viridiplantae</taxon>
        <taxon>Streptophyta</taxon>
        <taxon>Embryophyta</taxon>
        <taxon>Tracheophyta</taxon>
        <taxon>Spermatophyta</taxon>
        <taxon>Magnoliopsida</taxon>
        <taxon>Liliopsida</taxon>
        <taxon>Zingiberales</taxon>
        <taxon>Musaceae</taxon>
        <taxon>Ensete</taxon>
    </lineage>
</organism>
<dbReference type="EMBL" id="AMZH03019026">
    <property type="protein sequence ID" value="RRT40889.1"/>
    <property type="molecule type" value="Genomic_DNA"/>
</dbReference>
<reference evidence="2 3" key="1">
    <citation type="journal article" date="2014" name="Agronomy (Basel)">
        <title>A Draft Genome Sequence for Ensete ventricosum, the Drought-Tolerant Tree Against Hunger.</title>
        <authorList>
            <person name="Harrison J."/>
            <person name="Moore K.A."/>
            <person name="Paszkiewicz K."/>
            <person name="Jones T."/>
            <person name="Grant M."/>
            <person name="Ambacheew D."/>
            <person name="Muzemil S."/>
            <person name="Studholme D.J."/>
        </authorList>
    </citation>
    <scope>NUCLEOTIDE SEQUENCE [LARGE SCALE GENOMIC DNA]</scope>
</reference>
<evidence type="ECO:0000313" key="3">
    <source>
        <dbReference type="Proteomes" id="UP000287651"/>
    </source>
</evidence>
<sequence length="92" mass="10406">MVYSCNGRIRPLFQEELLKTGNASMRSRRRGRGGGLEHKGETGVLLDEATESTNTAMQCHVEGHKRGDKLREQDQEITQESYVEVAIDDIDR</sequence>
<comment type="caution">
    <text evidence="2">The sequence shown here is derived from an EMBL/GenBank/DDBJ whole genome shotgun (WGS) entry which is preliminary data.</text>
</comment>
<evidence type="ECO:0000313" key="2">
    <source>
        <dbReference type="EMBL" id="RRT40889.1"/>
    </source>
</evidence>
<accession>A0A426XN18</accession>
<dbReference type="AlphaFoldDB" id="A0A426XN18"/>
<dbReference type="Proteomes" id="UP000287651">
    <property type="component" value="Unassembled WGS sequence"/>
</dbReference>
<evidence type="ECO:0000256" key="1">
    <source>
        <dbReference type="SAM" id="MobiDB-lite"/>
    </source>
</evidence>
<gene>
    <name evidence="2" type="ORF">B296_00019692</name>
</gene>
<protein>
    <submittedName>
        <fullName evidence="2">Uncharacterized protein</fullName>
    </submittedName>
</protein>
<name>A0A426XN18_ENSVE</name>
<feature type="region of interest" description="Disordered" evidence="1">
    <location>
        <begin position="21"/>
        <end position="43"/>
    </location>
</feature>